<dbReference type="AlphaFoldDB" id="A0A6M1QS08"/>
<accession>A0A6M1QS08</accession>
<keyword evidence="1" id="KW-0812">Transmembrane</keyword>
<gene>
    <name evidence="2" type="ORF">G5C66_07815</name>
</gene>
<dbReference type="Proteomes" id="UP000483261">
    <property type="component" value="Unassembled WGS sequence"/>
</dbReference>
<feature type="transmembrane region" description="Helical" evidence="1">
    <location>
        <begin position="6"/>
        <end position="25"/>
    </location>
</feature>
<dbReference type="EMBL" id="JAALAA010000005">
    <property type="protein sequence ID" value="NGN92643.1"/>
    <property type="molecule type" value="Genomic_DNA"/>
</dbReference>
<organism evidence="2 3">
    <name type="scientific">Nocardioides turkmenicus</name>
    <dbReference type="NCBI Taxonomy" id="2711220"/>
    <lineage>
        <taxon>Bacteria</taxon>
        <taxon>Bacillati</taxon>
        <taxon>Actinomycetota</taxon>
        <taxon>Actinomycetes</taxon>
        <taxon>Propionibacteriales</taxon>
        <taxon>Nocardioidaceae</taxon>
        <taxon>Nocardioides</taxon>
    </lineage>
</organism>
<proteinExistence type="predicted"/>
<name>A0A6M1QS08_9ACTN</name>
<evidence type="ECO:0000256" key="1">
    <source>
        <dbReference type="SAM" id="Phobius"/>
    </source>
</evidence>
<evidence type="ECO:0000313" key="3">
    <source>
        <dbReference type="Proteomes" id="UP000483261"/>
    </source>
</evidence>
<sequence length="102" mass="10874">MPEIPTVSTWMQVVVVIAVLGYLAFKAWLDSGRTKQTNDAVTALEATLTTNNGGSHVKDQLDRIEASVGDLAERVTVLEGTVTRRPKAVAQAAGASQVTSHR</sequence>
<keyword evidence="1" id="KW-1133">Transmembrane helix</keyword>
<protein>
    <submittedName>
        <fullName evidence="2">Uncharacterized protein</fullName>
    </submittedName>
</protein>
<keyword evidence="3" id="KW-1185">Reference proteome</keyword>
<keyword evidence="1" id="KW-0472">Membrane</keyword>
<dbReference type="RefSeq" id="WP_165110393.1">
    <property type="nucleotide sequence ID" value="NZ_JAALAA010000005.1"/>
</dbReference>
<reference evidence="2 3" key="1">
    <citation type="submission" date="2020-02" db="EMBL/GenBank/DDBJ databases">
        <title>Whole-genome analyses of novel actinobacteria.</title>
        <authorList>
            <person name="Sahin N."/>
        </authorList>
    </citation>
    <scope>NUCLEOTIDE SEQUENCE [LARGE SCALE GENOMIC DNA]</scope>
    <source>
        <strain evidence="2 3">KC13</strain>
    </source>
</reference>
<evidence type="ECO:0000313" key="2">
    <source>
        <dbReference type="EMBL" id="NGN92643.1"/>
    </source>
</evidence>
<comment type="caution">
    <text evidence="2">The sequence shown here is derived from an EMBL/GenBank/DDBJ whole genome shotgun (WGS) entry which is preliminary data.</text>
</comment>